<dbReference type="RefSeq" id="NP_001087938.1">
    <property type="nucleotide sequence ID" value="NM_001094469.1"/>
</dbReference>
<dbReference type="PRINTS" id="PR00385">
    <property type="entry name" value="P450"/>
</dbReference>
<dbReference type="FunFam" id="1.10.630.10:FF:000001">
    <property type="entry name" value="Cytochrome P450, family 2"/>
    <property type="match status" value="1"/>
</dbReference>
<keyword evidence="17" id="KW-1185">Reference proteome</keyword>
<keyword evidence="8" id="KW-0492">Microsome</keyword>
<evidence type="ECO:0000313" key="18">
    <source>
        <dbReference type="RefSeq" id="NP_001087938.1"/>
    </source>
</evidence>
<dbReference type="EMBL" id="BC077850">
    <property type="protein sequence ID" value="AAH77850.1"/>
    <property type="molecule type" value="mRNA"/>
</dbReference>
<reference evidence="18" key="1">
    <citation type="journal article" date="2002" name="Dev. Dyn.">
        <title>Genetic and genomic tools for Xenopus research: The NIH Xenopus initiative.</title>
        <authorList>
            <person name="Klein S.L."/>
            <person name="Strausberg R.L."/>
            <person name="Wagner L."/>
            <person name="Pontius J."/>
            <person name="Clifton S.W."/>
            <person name="Richardson P."/>
        </authorList>
    </citation>
    <scope>NUCLEOTIDE SEQUENCE</scope>
</reference>
<keyword evidence="12 15" id="KW-0472">Membrane</keyword>
<dbReference type="PANTHER" id="PTHR24300">
    <property type="entry name" value="CYTOCHROME P450 508A4-RELATED"/>
    <property type="match status" value="1"/>
</dbReference>
<dbReference type="Gene3D" id="1.10.630.10">
    <property type="entry name" value="Cytochrome P450"/>
    <property type="match status" value="1"/>
</dbReference>
<dbReference type="PRINTS" id="PR01684">
    <property type="entry name" value="EP450ICYP2A"/>
</dbReference>
<dbReference type="GO" id="GO:0006805">
    <property type="term" value="P:xenobiotic metabolic process"/>
    <property type="evidence" value="ECO:0000318"/>
    <property type="project" value="GO_Central"/>
</dbReference>
<comment type="similarity">
    <text evidence="4 14">Belongs to the cytochrome P450 family.</text>
</comment>
<evidence type="ECO:0000256" key="11">
    <source>
        <dbReference type="ARBA" id="ARBA00023033"/>
    </source>
</evidence>
<dbReference type="Proteomes" id="UP000186698">
    <property type="component" value="Chromosome 8L"/>
</dbReference>
<evidence type="ECO:0000313" key="17">
    <source>
        <dbReference type="Proteomes" id="UP000186698"/>
    </source>
</evidence>
<keyword evidence="11 14" id="KW-0503">Monooxygenase</keyword>
<keyword evidence="5 13" id="KW-0349">Heme</keyword>
<evidence type="ECO:0000256" key="9">
    <source>
        <dbReference type="ARBA" id="ARBA00023002"/>
    </source>
</evidence>
<dbReference type="InterPro" id="IPR008067">
    <property type="entry name" value="Cyt_P450_E_grp-I_CYP2A-like"/>
</dbReference>
<evidence type="ECO:0000256" key="10">
    <source>
        <dbReference type="ARBA" id="ARBA00023004"/>
    </source>
</evidence>
<evidence type="ECO:0000256" key="12">
    <source>
        <dbReference type="ARBA" id="ARBA00023136"/>
    </source>
</evidence>
<dbReference type="PROSITE" id="PS00086">
    <property type="entry name" value="CYTOCHROME_P450"/>
    <property type="match status" value="1"/>
</dbReference>
<evidence type="ECO:0000256" key="8">
    <source>
        <dbReference type="ARBA" id="ARBA00022848"/>
    </source>
</evidence>
<evidence type="ECO:0000256" key="2">
    <source>
        <dbReference type="ARBA" id="ARBA00004524"/>
    </source>
</evidence>
<keyword evidence="9 14" id="KW-0560">Oxidoreductase</keyword>
<dbReference type="GO" id="GO:0005506">
    <property type="term" value="F:iron ion binding"/>
    <property type="evidence" value="ECO:0007669"/>
    <property type="project" value="InterPro"/>
</dbReference>
<dbReference type="Bgee" id="493578">
    <property type="expression patterns" value="Expressed in liver and 19 other cell types or tissues"/>
</dbReference>
<evidence type="ECO:0000256" key="15">
    <source>
        <dbReference type="SAM" id="Phobius"/>
    </source>
</evidence>
<dbReference type="GO" id="GO:0005737">
    <property type="term" value="C:cytoplasm"/>
    <property type="evidence" value="ECO:0000318"/>
    <property type="project" value="GO_Central"/>
</dbReference>
<gene>
    <name evidence="18 19" type="primary">cyp2a6.3.L</name>
    <name evidence="19" type="synonym">cyp2a6</name>
    <name evidence="19" type="synonym">cyp2a6.3</name>
    <name evidence="18" type="synonym">LOC100497184.L</name>
    <name evidence="16" type="synonym">MGC80550</name>
</gene>
<dbReference type="CDD" id="cd20665">
    <property type="entry name" value="CYP2C-like"/>
    <property type="match status" value="1"/>
</dbReference>
<sequence length="492" mass="56070">MALLGIETLLLVCGVTFLLYLITRRQRHLKLPPGPTPLPLIGNILQLVFPNQVKAFVKLGSQYGPVSMVFLGQNPVLVLNGYDVVKEAFVENGEVFSNRGKNTFIEMLFKGRGVAFSNGETWRQMRRFSLSTLRDFGMGKRSIEERVQEEACSLVEEFNKTKGAPFDSTYLLTLAVSNVICSIVFGNRFEYKNETFLSVLALLKDTFRIVTSPWTQFFGFAPGFLQHFPGPHKMAAKNIGRLKKFVTEIVTTHEETLDENSPRDYIDCFLIKMRQEKGNVNTEFDYENLFVTLLNLFFAGTETTSITLRYGMLLLLKYPDIQKKIHDEIDCVVGLNRCPSMEDRPKLPYTDATIHEIQRFADIVPMGVPRSTNKDTTLRGYDIPKGTTVFPMLTSIMKDPRYFKDPESFNPCHFLDEKGSLKKSDAFLPFSIGKRVCLGEGLARMEIFLFLTSILQRFELKCHMDPEDIDISPVPFKAASTPRPYELYITPR</sequence>
<feature type="binding site" description="axial binding residue" evidence="13">
    <location>
        <position position="437"/>
    </location>
    <ligand>
        <name>heme</name>
        <dbReference type="ChEBI" id="CHEBI:30413"/>
    </ligand>
    <ligandPart>
        <name>Fe</name>
        <dbReference type="ChEBI" id="CHEBI:18248"/>
    </ligandPart>
</feature>
<dbReference type="OrthoDB" id="1055148at2759"/>
<dbReference type="AlphaFoldDB" id="Q6DCY4"/>
<evidence type="ECO:0000313" key="16">
    <source>
        <dbReference type="EMBL" id="AAH77850.1"/>
    </source>
</evidence>
<evidence type="ECO:0000256" key="4">
    <source>
        <dbReference type="ARBA" id="ARBA00010617"/>
    </source>
</evidence>
<evidence type="ECO:0000256" key="3">
    <source>
        <dbReference type="ARBA" id="ARBA00004586"/>
    </source>
</evidence>
<dbReference type="Pfam" id="PF00067">
    <property type="entry name" value="p450"/>
    <property type="match status" value="1"/>
</dbReference>
<dbReference type="AGR" id="Xenbase:XB-GENE-5904006"/>
<keyword evidence="10 13" id="KW-0408">Iron</keyword>
<dbReference type="InterPro" id="IPR001128">
    <property type="entry name" value="Cyt_P450"/>
</dbReference>
<evidence type="ECO:0000256" key="6">
    <source>
        <dbReference type="ARBA" id="ARBA00022723"/>
    </source>
</evidence>
<dbReference type="GO" id="GO:0016712">
    <property type="term" value="F:oxidoreductase activity, acting on paired donors, with incorporation or reduction of molecular oxygen, reduced flavin or flavoprotein as one donor, and incorporation of one atom of oxygen"/>
    <property type="evidence" value="ECO:0000318"/>
    <property type="project" value="GO_Central"/>
</dbReference>
<dbReference type="InterPro" id="IPR017972">
    <property type="entry name" value="Cyt_P450_CS"/>
</dbReference>
<dbReference type="SUPFAM" id="SSF48264">
    <property type="entry name" value="Cytochrome P450"/>
    <property type="match status" value="1"/>
</dbReference>
<evidence type="ECO:0000256" key="5">
    <source>
        <dbReference type="ARBA" id="ARBA00022617"/>
    </source>
</evidence>
<dbReference type="GeneID" id="493578"/>
<proteinExistence type="evidence at transcript level"/>
<dbReference type="GO" id="GO:0020037">
    <property type="term" value="F:heme binding"/>
    <property type="evidence" value="ECO:0000318"/>
    <property type="project" value="GO_Central"/>
</dbReference>
<evidence type="ECO:0000313" key="19">
    <source>
        <dbReference type="Xenbase" id="XB-GENE-5904006"/>
    </source>
</evidence>
<dbReference type="InterPro" id="IPR002401">
    <property type="entry name" value="Cyt_P450_E_grp-I"/>
</dbReference>
<reference evidence="16" key="2">
    <citation type="submission" date="2004-07" db="EMBL/GenBank/DDBJ databases">
        <authorList>
            <consortium name="NIH - Xenopus Gene Collection (XGC) project"/>
        </authorList>
    </citation>
    <scope>NUCLEOTIDE SEQUENCE [LARGE SCALE MRNA]</scope>
    <source>
        <tissue evidence="16">Spleen</tissue>
    </source>
</reference>
<dbReference type="Xenbase" id="XB-GENE-5904006">
    <property type="gene designation" value="cyp2a6.3.L"/>
</dbReference>
<feature type="transmembrane region" description="Helical" evidence="15">
    <location>
        <begin position="6"/>
        <end position="23"/>
    </location>
</feature>
<evidence type="ECO:0000256" key="7">
    <source>
        <dbReference type="ARBA" id="ARBA00022824"/>
    </source>
</evidence>
<dbReference type="PRINTS" id="PR00463">
    <property type="entry name" value="EP450I"/>
</dbReference>
<dbReference type="GO" id="GO:0008392">
    <property type="term" value="F:arachidonate epoxygenase activity"/>
    <property type="evidence" value="ECO:0000318"/>
    <property type="project" value="GO_Central"/>
</dbReference>
<organism evidence="16">
    <name type="scientific">Xenopus laevis</name>
    <name type="common">African clawed frog</name>
    <dbReference type="NCBI Taxonomy" id="8355"/>
    <lineage>
        <taxon>Eukaryota</taxon>
        <taxon>Metazoa</taxon>
        <taxon>Chordata</taxon>
        <taxon>Craniata</taxon>
        <taxon>Vertebrata</taxon>
        <taxon>Euteleostomi</taxon>
        <taxon>Amphibia</taxon>
        <taxon>Batrachia</taxon>
        <taxon>Anura</taxon>
        <taxon>Pipoidea</taxon>
        <taxon>Pipidae</taxon>
        <taxon>Xenopodinae</taxon>
        <taxon>Xenopus</taxon>
        <taxon>Xenopus</taxon>
    </lineage>
</organism>
<comment type="cofactor">
    <cofactor evidence="1 13">
        <name>heme</name>
        <dbReference type="ChEBI" id="CHEBI:30413"/>
    </cofactor>
</comment>
<reference evidence="18" key="3">
    <citation type="submission" date="2025-04" db="UniProtKB">
        <authorList>
            <consortium name="RefSeq"/>
        </authorList>
    </citation>
    <scope>IDENTIFICATION</scope>
</reference>
<dbReference type="CTD" id="493578"/>
<accession>Q6DCY4</accession>
<dbReference type="InterPro" id="IPR036396">
    <property type="entry name" value="Cyt_P450_sf"/>
</dbReference>
<name>Q6DCY4_XENLA</name>
<keyword evidence="7" id="KW-0256">Endoplasmic reticulum</keyword>
<keyword evidence="15" id="KW-1133">Transmembrane helix</keyword>
<dbReference type="GO" id="GO:0005789">
    <property type="term" value="C:endoplasmic reticulum membrane"/>
    <property type="evidence" value="ECO:0007669"/>
    <property type="project" value="UniProtKB-SubCell"/>
</dbReference>
<dbReference type="KEGG" id="xla:493578"/>
<keyword evidence="6 13" id="KW-0479">Metal-binding</keyword>
<dbReference type="PANTHER" id="PTHR24300:SF405">
    <property type="entry name" value="CYTOCHROME P450 2G1"/>
    <property type="match status" value="1"/>
</dbReference>
<dbReference type="DNASU" id="493578"/>
<protein>
    <submittedName>
        <fullName evidence="18">Cytochrome P450 family 2 subfamily A member 6 gene 3 L homeolog</fullName>
    </submittedName>
    <submittedName>
        <fullName evidence="16">MGC80550 protein</fullName>
    </submittedName>
</protein>
<evidence type="ECO:0000256" key="14">
    <source>
        <dbReference type="RuleBase" id="RU000461"/>
    </source>
</evidence>
<dbReference type="InterPro" id="IPR050182">
    <property type="entry name" value="Cytochrome_P450_fam2"/>
</dbReference>
<evidence type="ECO:0000256" key="13">
    <source>
        <dbReference type="PIRSR" id="PIRSR602401-1"/>
    </source>
</evidence>
<comment type="subcellular location">
    <subcellularLocation>
        <location evidence="3">Endoplasmic reticulum membrane</location>
    </subcellularLocation>
    <subcellularLocation>
        <location evidence="2">Microsome membrane</location>
    </subcellularLocation>
</comment>
<keyword evidence="15" id="KW-0812">Transmembrane</keyword>
<evidence type="ECO:0000256" key="1">
    <source>
        <dbReference type="ARBA" id="ARBA00001971"/>
    </source>
</evidence>
<dbReference type="GO" id="GO:0019373">
    <property type="term" value="P:epoxygenase P450 pathway"/>
    <property type="evidence" value="ECO:0000318"/>
    <property type="project" value="GO_Central"/>
</dbReference>